<dbReference type="GO" id="GO:0005739">
    <property type="term" value="C:mitochondrion"/>
    <property type="evidence" value="ECO:0007669"/>
    <property type="project" value="TreeGrafter"/>
</dbReference>
<evidence type="ECO:0000256" key="5">
    <source>
        <dbReference type="ARBA" id="ARBA00022598"/>
    </source>
</evidence>
<dbReference type="WBParaSite" id="Hba_12366">
    <property type="protein sequence ID" value="Hba_12366"/>
    <property type="gene ID" value="Hba_12366"/>
</dbReference>
<comment type="pathway">
    <text evidence="1">Cofactor biosynthesis; tetrahydrofolylpolyglutamate biosynthesis.</text>
</comment>
<keyword evidence="9" id="KW-0460">Magnesium</keyword>
<dbReference type="GO" id="GO:0046872">
    <property type="term" value="F:metal ion binding"/>
    <property type="evidence" value="ECO:0007669"/>
    <property type="project" value="UniProtKB-KW"/>
</dbReference>
<dbReference type="UniPathway" id="UPA00850"/>
<dbReference type="GO" id="GO:0006730">
    <property type="term" value="P:one-carbon metabolic process"/>
    <property type="evidence" value="ECO:0007669"/>
    <property type="project" value="UniProtKB-KW"/>
</dbReference>
<proteinExistence type="inferred from homology"/>
<dbReference type="InterPro" id="IPR036615">
    <property type="entry name" value="Mur_ligase_C_dom_sf"/>
</dbReference>
<evidence type="ECO:0000256" key="8">
    <source>
        <dbReference type="ARBA" id="ARBA00022840"/>
    </source>
</evidence>
<dbReference type="InterPro" id="IPR018109">
    <property type="entry name" value="Folylpolyglutamate_synth_CS"/>
</dbReference>
<dbReference type="Gene3D" id="3.90.190.20">
    <property type="entry name" value="Mur ligase, C-terminal domain"/>
    <property type="match status" value="1"/>
</dbReference>
<dbReference type="PROSITE" id="PS01012">
    <property type="entry name" value="FOLYLPOLYGLU_SYNT_2"/>
    <property type="match status" value="1"/>
</dbReference>
<dbReference type="PANTHER" id="PTHR11136">
    <property type="entry name" value="FOLYLPOLYGLUTAMATE SYNTHASE-RELATED"/>
    <property type="match status" value="1"/>
</dbReference>
<keyword evidence="6" id="KW-0479">Metal-binding</keyword>
<evidence type="ECO:0000256" key="1">
    <source>
        <dbReference type="ARBA" id="ARBA00005150"/>
    </source>
</evidence>
<evidence type="ECO:0000313" key="14">
    <source>
        <dbReference type="WBParaSite" id="Hba_12366"/>
    </source>
</evidence>
<dbReference type="GO" id="GO:0004326">
    <property type="term" value="F:tetrahydrofolylpolyglutamate synthase activity"/>
    <property type="evidence" value="ECO:0007669"/>
    <property type="project" value="UniProtKB-EC"/>
</dbReference>
<evidence type="ECO:0000256" key="3">
    <source>
        <dbReference type="ARBA" id="ARBA00013025"/>
    </source>
</evidence>
<keyword evidence="7" id="KW-0547">Nucleotide-binding</keyword>
<dbReference type="SUPFAM" id="SSF53623">
    <property type="entry name" value="MurD-like peptide ligases, catalytic domain"/>
    <property type="match status" value="1"/>
</dbReference>
<dbReference type="Gene3D" id="3.40.1190.10">
    <property type="entry name" value="Mur-like, catalytic domain"/>
    <property type="match status" value="2"/>
</dbReference>
<organism evidence="13 14">
    <name type="scientific">Heterorhabditis bacteriophora</name>
    <name type="common">Entomopathogenic nematode worm</name>
    <dbReference type="NCBI Taxonomy" id="37862"/>
    <lineage>
        <taxon>Eukaryota</taxon>
        <taxon>Metazoa</taxon>
        <taxon>Ecdysozoa</taxon>
        <taxon>Nematoda</taxon>
        <taxon>Chromadorea</taxon>
        <taxon>Rhabditida</taxon>
        <taxon>Rhabditina</taxon>
        <taxon>Rhabditomorpha</taxon>
        <taxon>Strongyloidea</taxon>
        <taxon>Heterorhabditidae</taxon>
        <taxon>Heterorhabditis</taxon>
    </lineage>
</organism>
<comment type="catalytic activity">
    <reaction evidence="12">
        <text>(6S)-5,6,7,8-tetrahydrofolyl-(gamma-L-Glu)(n) + L-glutamate + ATP = (6S)-5,6,7,8-tetrahydrofolyl-(gamma-L-Glu)(n+1) + ADP + phosphate + H(+)</text>
        <dbReference type="Rhea" id="RHEA:10580"/>
        <dbReference type="Rhea" id="RHEA-COMP:14738"/>
        <dbReference type="Rhea" id="RHEA-COMP:14740"/>
        <dbReference type="ChEBI" id="CHEBI:15378"/>
        <dbReference type="ChEBI" id="CHEBI:29985"/>
        <dbReference type="ChEBI" id="CHEBI:30616"/>
        <dbReference type="ChEBI" id="CHEBI:43474"/>
        <dbReference type="ChEBI" id="CHEBI:141005"/>
        <dbReference type="ChEBI" id="CHEBI:456216"/>
        <dbReference type="EC" id="6.3.2.17"/>
    </reaction>
</comment>
<accession>A0A1I7X4I4</accession>
<protein>
    <recommendedName>
        <fullName evidence="3">tetrahydrofolate synthase</fullName>
        <ecNumber evidence="3">6.3.2.17</ecNumber>
    </recommendedName>
    <alternativeName>
        <fullName evidence="11">Folylpoly-gamma-glutamate synthetase</fullName>
    </alternativeName>
    <alternativeName>
        <fullName evidence="10">Tetrahydrofolylpolyglutamate synthase</fullName>
    </alternativeName>
</protein>
<keyword evidence="4" id="KW-0554">One-carbon metabolism</keyword>
<dbReference type="GO" id="GO:0005829">
    <property type="term" value="C:cytosol"/>
    <property type="evidence" value="ECO:0007669"/>
    <property type="project" value="TreeGrafter"/>
</dbReference>
<comment type="similarity">
    <text evidence="2">Belongs to the folylpolyglutamate synthase family.</text>
</comment>
<reference evidence="14" key="1">
    <citation type="submission" date="2016-11" db="UniProtKB">
        <authorList>
            <consortium name="WormBaseParasite"/>
        </authorList>
    </citation>
    <scope>IDENTIFICATION</scope>
</reference>
<dbReference type="PANTHER" id="PTHR11136:SF5">
    <property type="entry name" value="FOLYLPOLYGLUTAMATE SYNTHASE, MITOCHONDRIAL"/>
    <property type="match status" value="1"/>
</dbReference>
<sequence>MLRAAFSLNTIDDVPRTPYEAAILHLNSLQSNAASIQKIREKRDLMQEINVPETLAFLKKCEIEFLTCVYLQLDAIDKLNVIHVSGTKGKGSTCAFAESILRQLGFKTEKVDVAIVEVGIGGEYDSTNIVQNPIVCGISTLDIDHTSLLGLSLPEIAWHKAGILKKNVQAVVSPTTHESLTVIANRAVEKEVSTSICLSPDFKSYVWPYDKISAGIAGEHQKINISLALQLVRTWLKETGHEASVFPDVTENLWYPGRPFAVPETFIEGIKSCKWPGRSQIIDSGRIRYYLDGAHTPKSMEMCSQWFTSELSKQREPGRKRVLVFQCTADRNPSSLLPYLKEISFHYALFCPTVLHLCQDKKSDLTNFNQSTTEQMTRSQLCSEIWKEIGTGVPLTHDCIKSTVEWIMEKSKTDSMDVLITGSFHLVGGILSLIYPNVD</sequence>
<evidence type="ECO:0000256" key="9">
    <source>
        <dbReference type="ARBA" id="ARBA00022842"/>
    </source>
</evidence>
<keyword evidence="8" id="KW-0067">ATP-binding</keyword>
<dbReference type="SUPFAM" id="SSF53244">
    <property type="entry name" value="MurD-like peptide ligases, peptide-binding domain"/>
    <property type="match status" value="1"/>
</dbReference>
<evidence type="ECO:0000256" key="4">
    <source>
        <dbReference type="ARBA" id="ARBA00022563"/>
    </source>
</evidence>
<evidence type="ECO:0000256" key="6">
    <source>
        <dbReference type="ARBA" id="ARBA00022723"/>
    </source>
</evidence>
<evidence type="ECO:0000256" key="10">
    <source>
        <dbReference type="ARBA" id="ARBA00030592"/>
    </source>
</evidence>
<evidence type="ECO:0000313" key="13">
    <source>
        <dbReference type="Proteomes" id="UP000095283"/>
    </source>
</evidence>
<evidence type="ECO:0000256" key="12">
    <source>
        <dbReference type="ARBA" id="ARBA00047493"/>
    </source>
</evidence>
<name>A0A1I7X4I4_HETBA</name>
<dbReference type="GO" id="GO:0005524">
    <property type="term" value="F:ATP binding"/>
    <property type="evidence" value="ECO:0007669"/>
    <property type="project" value="UniProtKB-KW"/>
</dbReference>
<dbReference type="Proteomes" id="UP000095283">
    <property type="component" value="Unplaced"/>
</dbReference>
<dbReference type="InterPro" id="IPR001645">
    <property type="entry name" value="Folylpolyglutamate_synth"/>
</dbReference>
<dbReference type="AlphaFoldDB" id="A0A1I7X4I4"/>
<dbReference type="NCBIfam" id="TIGR01499">
    <property type="entry name" value="folC"/>
    <property type="match status" value="1"/>
</dbReference>
<evidence type="ECO:0000256" key="7">
    <source>
        <dbReference type="ARBA" id="ARBA00022741"/>
    </source>
</evidence>
<evidence type="ECO:0000256" key="11">
    <source>
        <dbReference type="ARBA" id="ARBA00030876"/>
    </source>
</evidence>
<dbReference type="EC" id="6.3.2.17" evidence="3"/>
<evidence type="ECO:0000256" key="2">
    <source>
        <dbReference type="ARBA" id="ARBA00008276"/>
    </source>
</evidence>
<dbReference type="InterPro" id="IPR036565">
    <property type="entry name" value="Mur-like_cat_sf"/>
</dbReference>
<keyword evidence="13" id="KW-1185">Reference proteome</keyword>
<keyword evidence="5" id="KW-0436">Ligase</keyword>